<sequence length="183" mass="21184">MRRRKEILTPHQIEIQTPQTPHQERFINIIVLVNGEYADVVNNISLCPLHANDCITIDVARAKYLSDSKLFGLFNITGIVTNVKRRVVHKVCRNSRCFKDVEVRGEKTNSPARTEGTRRAVKFIDEHLYTTQKIFSQIFYKISKSPTTSEEKYDRDADPNIAFGSFMDKIFNFTTTSKARKKR</sequence>
<keyword evidence="1" id="KW-1185">Reference proteome</keyword>
<proteinExistence type="predicted"/>
<protein>
    <submittedName>
        <fullName evidence="2">Uncharacterized protein</fullName>
    </submittedName>
</protein>
<evidence type="ECO:0000313" key="2">
    <source>
        <dbReference type="WBParaSite" id="SVE_0530500.1"/>
    </source>
</evidence>
<dbReference type="AlphaFoldDB" id="A0A0K0F904"/>
<accession>A0A0K0F904</accession>
<evidence type="ECO:0000313" key="1">
    <source>
        <dbReference type="Proteomes" id="UP000035680"/>
    </source>
</evidence>
<name>A0A0K0F904_STRVS</name>
<dbReference type="WBParaSite" id="SVE_0530500.1">
    <property type="protein sequence ID" value="SVE_0530500.1"/>
    <property type="gene ID" value="SVE_0530500"/>
</dbReference>
<reference evidence="2" key="2">
    <citation type="submission" date="2015-08" db="UniProtKB">
        <authorList>
            <consortium name="WormBaseParasite"/>
        </authorList>
    </citation>
    <scope>IDENTIFICATION</scope>
</reference>
<organism evidence="1 2">
    <name type="scientific">Strongyloides venezuelensis</name>
    <name type="common">Threadworm</name>
    <dbReference type="NCBI Taxonomy" id="75913"/>
    <lineage>
        <taxon>Eukaryota</taxon>
        <taxon>Metazoa</taxon>
        <taxon>Ecdysozoa</taxon>
        <taxon>Nematoda</taxon>
        <taxon>Chromadorea</taxon>
        <taxon>Rhabditida</taxon>
        <taxon>Tylenchina</taxon>
        <taxon>Panagrolaimomorpha</taxon>
        <taxon>Strongyloidoidea</taxon>
        <taxon>Strongyloididae</taxon>
        <taxon>Strongyloides</taxon>
    </lineage>
</organism>
<dbReference type="Proteomes" id="UP000035680">
    <property type="component" value="Unassembled WGS sequence"/>
</dbReference>
<reference evidence="1" key="1">
    <citation type="submission" date="2014-07" db="EMBL/GenBank/DDBJ databases">
        <authorList>
            <person name="Martin A.A"/>
            <person name="De Silva N."/>
        </authorList>
    </citation>
    <scope>NUCLEOTIDE SEQUENCE</scope>
</reference>